<dbReference type="EMBL" id="CP011502">
    <property type="protein sequence ID" value="ALX04421.1"/>
    <property type="molecule type" value="Genomic_DNA"/>
</dbReference>
<dbReference type="Gene3D" id="1.10.10.10">
    <property type="entry name" value="Winged helix-like DNA-binding domain superfamily/Winged helix DNA-binding domain"/>
    <property type="match status" value="1"/>
</dbReference>
<dbReference type="KEGG" id="aer:AERYTH_06815"/>
<evidence type="ECO:0000256" key="3">
    <source>
        <dbReference type="ARBA" id="ARBA00023125"/>
    </source>
</evidence>
<name>A0A0U4CG72_9ACTN</name>
<dbReference type="PANTHER" id="PTHR30126">
    <property type="entry name" value="HTH-TYPE TRANSCRIPTIONAL REGULATOR"/>
    <property type="match status" value="1"/>
</dbReference>
<dbReference type="Proteomes" id="UP000067689">
    <property type="component" value="Chromosome"/>
</dbReference>
<proteinExistence type="inferred from homology"/>
<keyword evidence="3" id="KW-0238">DNA-binding</keyword>
<feature type="region of interest" description="Disordered" evidence="5">
    <location>
        <begin position="79"/>
        <end position="98"/>
    </location>
</feature>
<organism evidence="7 8">
    <name type="scientific">Aeromicrobium erythreum</name>
    <dbReference type="NCBI Taxonomy" id="2041"/>
    <lineage>
        <taxon>Bacteria</taxon>
        <taxon>Bacillati</taxon>
        <taxon>Actinomycetota</taxon>
        <taxon>Actinomycetes</taxon>
        <taxon>Propionibacteriales</taxon>
        <taxon>Nocardioidaceae</taxon>
        <taxon>Aeromicrobium</taxon>
    </lineage>
</organism>
<comment type="similarity">
    <text evidence="1">Belongs to the LysR transcriptional regulatory family.</text>
</comment>
<accession>A0A0U4CG72</accession>
<evidence type="ECO:0000256" key="5">
    <source>
        <dbReference type="SAM" id="MobiDB-lite"/>
    </source>
</evidence>
<dbReference type="PANTHER" id="PTHR30126:SF94">
    <property type="entry name" value="LYSR FAMILY TRANSCRIPTIONAL REGULATOR"/>
    <property type="match status" value="1"/>
</dbReference>
<protein>
    <recommendedName>
        <fullName evidence="6">HTH lysR-type domain-containing protein</fullName>
    </recommendedName>
</protein>
<dbReference type="Pfam" id="PF00126">
    <property type="entry name" value="HTH_1"/>
    <property type="match status" value="1"/>
</dbReference>
<evidence type="ECO:0000256" key="2">
    <source>
        <dbReference type="ARBA" id="ARBA00023015"/>
    </source>
</evidence>
<evidence type="ECO:0000259" key="6">
    <source>
        <dbReference type="PROSITE" id="PS50931"/>
    </source>
</evidence>
<keyword evidence="8" id="KW-1185">Reference proteome</keyword>
<keyword evidence="4" id="KW-0804">Transcription</keyword>
<feature type="domain" description="HTH lysR-type" evidence="6">
    <location>
        <begin position="1"/>
        <end position="54"/>
    </location>
</feature>
<dbReference type="GO" id="GO:0003700">
    <property type="term" value="F:DNA-binding transcription factor activity"/>
    <property type="evidence" value="ECO:0007669"/>
    <property type="project" value="InterPro"/>
</dbReference>
<dbReference type="InterPro" id="IPR000847">
    <property type="entry name" value="LysR_HTH_N"/>
</dbReference>
<evidence type="ECO:0000313" key="8">
    <source>
        <dbReference type="Proteomes" id="UP000067689"/>
    </source>
</evidence>
<evidence type="ECO:0000313" key="7">
    <source>
        <dbReference type="EMBL" id="ALX04421.1"/>
    </source>
</evidence>
<evidence type="ECO:0000256" key="4">
    <source>
        <dbReference type="ARBA" id="ARBA00023163"/>
    </source>
</evidence>
<evidence type="ECO:0000256" key="1">
    <source>
        <dbReference type="ARBA" id="ARBA00009437"/>
    </source>
</evidence>
<sequence>MLRALVAVDQIGSFTDAARVLRFSTPAVSAQVQALEKGCGTRLVHRRGSRVVLTEAGRRAVPLARLMLAAARELEHIGDASSDRGLGTRTFSVGPEDA</sequence>
<gene>
    <name evidence="7" type="ORF">AERYTH_06815</name>
</gene>
<dbReference type="SUPFAM" id="SSF46785">
    <property type="entry name" value="Winged helix' DNA-binding domain"/>
    <property type="match status" value="1"/>
</dbReference>
<keyword evidence="2" id="KW-0805">Transcription regulation</keyword>
<reference evidence="7 8" key="1">
    <citation type="journal article" date="1991" name="Int. J. Syst. Bacteriol.">
        <title>Description of the erythromycin-producing bacterium Arthrobacter sp. strain NRRL B-3381 as Aeromicrobium erythreum gen. nov., sp. nov.</title>
        <authorList>
            <person name="Miller E.S."/>
            <person name="Woese C.R."/>
            <person name="Brenner S."/>
        </authorList>
    </citation>
    <scope>NUCLEOTIDE SEQUENCE [LARGE SCALE GENOMIC DNA]</scope>
    <source>
        <strain evidence="7 8">AR18</strain>
    </source>
</reference>
<dbReference type="STRING" id="2041.AERYTH_06815"/>
<dbReference type="InterPro" id="IPR036390">
    <property type="entry name" value="WH_DNA-bd_sf"/>
</dbReference>
<dbReference type="GO" id="GO:0000976">
    <property type="term" value="F:transcription cis-regulatory region binding"/>
    <property type="evidence" value="ECO:0007669"/>
    <property type="project" value="TreeGrafter"/>
</dbReference>
<dbReference type="PATRIC" id="fig|2041.4.peg.1428"/>
<dbReference type="InterPro" id="IPR036388">
    <property type="entry name" value="WH-like_DNA-bd_sf"/>
</dbReference>
<dbReference type="PROSITE" id="PS50931">
    <property type="entry name" value="HTH_LYSR"/>
    <property type="match status" value="1"/>
</dbReference>
<dbReference type="AlphaFoldDB" id="A0A0U4CG72"/>